<dbReference type="PANTHER" id="PTHR10192:SF16">
    <property type="entry name" value="MOLYBDOPTERIN MOLYBDENUMTRANSFERASE"/>
    <property type="match status" value="1"/>
</dbReference>
<dbReference type="InterPro" id="IPR036135">
    <property type="entry name" value="MoeA_linker/N_sf"/>
</dbReference>
<dbReference type="InterPro" id="IPR036425">
    <property type="entry name" value="MoaB/Mog-like_dom_sf"/>
</dbReference>
<dbReference type="CDD" id="cd00887">
    <property type="entry name" value="MoeA"/>
    <property type="match status" value="1"/>
</dbReference>
<feature type="domain" description="MoaB/Mog" evidence="5">
    <location>
        <begin position="186"/>
        <end position="326"/>
    </location>
</feature>
<dbReference type="SUPFAM" id="SSF63867">
    <property type="entry name" value="MoeA C-terminal domain-like"/>
    <property type="match status" value="1"/>
</dbReference>
<proteinExistence type="inferred from homology"/>
<dbReference type="SUPFAM" id="SSF63882">
    <property type="entry name" value="MoeA N-terminal region -like"/>
    <property type="match status" value="1"/>
</dbReference>
<keyword evidence="4" id="KW-0501">Molybdenum cofactor biosynthesis</keyword>
<evidence type="ECO:0000256" key="3">
    <source>
        <dbReference type="ARBA" id="ARBA00047317"/>
    </source>
</evidence>
<name>A0ABY9QZX8_9BACT</name>
<dbReference type="SMART" id="SM00852">
    <property type="entry name" value="MoCF_biosynth"/>
    <property type="match status" value="1"/>
</dbReference>
<keyword evidence="4" id="KW-0479">Metal-binding</keyword>
<gene>
    <name evidence="6" type="ORF">KPS_002044</name>
</gene>
<evidence type="ECO:0000259" key="5">
    <source>
        <dbReference type="SMART" id="SM00852"/>
    </source>
</evidence>
<dbReference type="Pfam" id="PF03453">
    <property type="entry name" value="MoeA_N"/>
    <property type="match status" value="1"/>
</dbReference>
<keyword evidence="4" id="KW-0500">Molybdenum</keyword>
<dbReference type="InterPro" id="IPR036688">
    <property type="entry name" value="MoeA_C_domain_IV_sf"/>
</dbReference>
<dbReference type="Gene3D" id="3.40.190.10">
    <property type="entry name" value="Periplasmic binding protein-like II"/>
    <property type="match status" value="1"/>
</dbReference>
<comment type="pathway">
    <text evidence="4">Cofactor biosynthesis; molybdopterin biosynthesis.</text>
</comment>
<organism evidence="6 7">
    <name type="scientific">Nitratidesulfovibrio liaohensis</name>
    <dbReference type="NCBI Taxonomy" id="2604158"/>
    <lineage>
        <taxon>Bacteria</taxon>
        <taxon>Pseudomonadati</taxon>
        <taxon>Thermodesulfobacteriota</taxon>
        <taxon>Desulfovibrionia</taxon>
        <taxon>Desulfovibrionales</taxon>
        <taxon>Desulfovibrionaceae</taxon>
        <taxon>Nitratidesulfovibrio</taxon>
    </lineage>
</organism>
<comment type="function">
    <text evidence="1 4">Catalyzes the insertion of molybdate into adenylated molybdopterin with the concomitant release of AMP.</text>
</comment>
<accession>A0ABY9QZX8</accession>
<dbReference type="Pfam" id="PF12727">
    <property type="entry name" value="PBP_like"/>
    <property type="match status" value="1"/>
</dbReference>
<protein>
    <recommendedName>
        <fullName evidence="4">Molybdopterin molybdenumtransferase</fullName>
        <ecNumber evidence="4">2.10.1.1</ecNumber>
    </recommendedName>
</protein>
<evidence type="ECO:0000256" key="2">
    <source>
        <dbReference type="ARBA" id="ARBA00010763"/>
    </source>
</evidence>
<dbReference type="PANTHER" id="PTHR10192">
    <property type="entry name" value="MOLYBDOPTERIN BIOSYNTHESIS PROTEIN"/>
    <property type="match status" value="1"/>
</dbReference>
<dbReference type="InterPro" id="IPR038987">
    <property type="entry name" value="MoeA-like"/>
</dbReference>
<evidence type="ECO:0000313" key="6">
    <source>
        <dbReference type="EMBL" id="WMW64064.1"/>
    </source>
</evidence>
<keyword evidence="4" id="KW-0808">Transferase</keyword>
<dbReference type="Pfam" id="PF00994">
    <property type="entry name" value="MoCF_biosynth"/>
    <property type="match status" value="1"/>
</dbReference>
<dbReference type="Gene3D" id="2.40.340.10">
    <property type="entry name" value="MoeA, C-terminal, domain IV"/>
    <property type="match status" value="1"/>
</dbReference>
<dbReference type="SUPFAM" id="SSF53850">
    <property type="entry name" value="Periplasmic binding protein-like II"/>
    <property type="match status" value="1"/>
</dbReference>
<dbReference type="InterPro" id="IPR005110">
    <property type="entry name" value="MoeA_linker/N"/>
</dbReference>
<evidence type="ECO:0000256" key="4">
    <source>
        <dbReference type="RuleBase" id="RU365090"/>
    </source>
</evidence>
<reference evidence="6" key="1">
    <citation type="submission" date="2023-09" db="EMBL/GenBank/DDBJ databases">
        <authorList>
            <consortium name="CW5 consortium"/>
            <person name="Lu C.-W."/>
        </authorList>
    </citation>
    <scope>NUCLEOTIDE SEQUENCE</scope>
    <source>
        <strain evidence="6">KPS</strain>
    </source>
</reference>
<keyword evidence="7" id="KW-1185">Reference proteome</keyword>
<dbReference type="EC" id="2.10.1.1" evidence="4"/>
<comment type="catalytic activity">
    <reaction evidence="3">
        <text>adenylyl-molybdopterin + molybdate = Mo-molybdopterin + AMP + H(+)</text>
        <dbReference type="Rhea" id="RHEA:35047"/>
        <dbReference type="ChEBI" id="CHEBI:15378"/>
        <dbReference type="ChEBI" id="CHEBI:36264"/>
        <dbReference type="ChEBI" id="CHEBI:62727"/>
        <dbReference type="ChEBI" id="CHEBI:71302"/>
        <dbReference type="ChEBI" id="CHEBI:456215"/>
        <dbReference type="EC" id="2.10.1.1"/>
    </reaction>
</comment>
<dbReference type="RefSeq" id="WP_309540180.1">
    <property type="nucleotide sequence ID" value="NZ_CP133659.1"/>
</dbReference>
<dbReference type="Proteomes" id="UP001180616">
    <property type="component" value="Chromosome"/>
</dbReference>
<keyword evidence="4" id="KW-0460">Magnesium</keyword>
<comment type="cofactor">
    <cofactor evidence="4">
        <name>Mg(2+)</name>
        <dbReference type="ChEBI" id="CHEBI:18420"/>
    </cofactor>
</comment>
<comment type="similarity">
    <text evidence="2 4">Belongs to the MoeA family.</text>
</comment>
<dbReference type="Gene3D" id="3.90.105.10">
    <property type="entry name" value="Molybdopterin biosynthesis moea protein, domain 2"/>
    <property type="match status" value="1"/>
</dbReference>
<dbReference type="Gene3D" id="2.170.190.11">
    <property type="entry name" value="Molybdopterin biosynthesis moea protein, domain 3"/>
    <property type="match status" value="1"/>
</dbReference>
<evidence type="ECO:0000256" key="1">
    <source>
        <dbReference type="ARBA" id="ARBA00002901"/>
    </source>
</evidence>
<dbReference type="InterPro" id="IPR024370">
    <property type="entry name" value="PBP_domain"/>
</dbReference>
<evidence type="ECO:0000313" key="7">
    <source>
        <dbReference type="Proteomes" id="UP001180616"/>
    </source>
</evidence>
<dbReference type="EMBL" id="CP133659">
    <property type="protein sequence ID" value="WMW64064.1"/>
    <property type="molecule type" value="Genomic_DNA"/>
</dbReference>
<dbReference type="Gene3D" id="3.40.980.10">
    <property type="entry name" value="MoaB/Mog-like domain"/>
    <property type="match status" value="1"/>
</dbReference>
<dbReference type="NCBIfam" id="NF011068">
    <property type="entry name" value="PRK14498.1"/>
    <property type="match status" value="1"/>
</dbReference>
<dbReference type="InterPro" id="IPR001453">
    <property type="entry name" value="MoaB/Mog_dom"/>
</dbReference>
<sequence>MSHSDTSATVGTRNIYLETLPIAEAVDRARAALDRATLVRAETVGSHEAAGRVLSEAVYARYSSPTMHSAAMDGIAVRAADTFAAREGHPVALRRGEGYHPVNTGHPMPEGCDAVVMIEHVAQIDADTVEIEAPAFPWQHVRRIGEDIVATELLFPRNHRLAACDVGALLSGGIWEVAVWERVRMRIIPTGDEVLDFTTGPDPGAGQVVESNSQVLAAMARDMGCIVERIPPVPDNPDALRAELARSLDEGVHVTVLCAGSSAGSKDFTRQIIAAEGRVLVHGIQAMPGKPSLLGECRGRLVVGAPGYPVSAVVCFDELVAPLVAWMGRTVPADRPSAEVHLTRKVPSKLGVEEFVRLAVGRVGNRLVGTPLGRGAGNITTLSRAQAVARVPALSEGATEHDVLRARLTVPEAVLDSILVCVGSHDNTLDVLADELMGGERPFRLISTHVGSMGGITALRGGSCHFAGAHLFDPETGDFNFPFLDKYLPDMDVRVVNLAIRHQGLIVAAGNPKNINGVEDLARSDVRFINRQRGAGTRILLDWHLGQAGIAPSLVQGYDKEEFTHMAVAVNVLTGAADCGLGIHAAARALGLDFVPLARERYDIVIPAAHMDDVRVQAVLALLRDERFLKRVEAMGGYETTLSGRVMEKGMGLGG</sequence>
<dbReference type="SUPFAM" id="SSF53218">
    <property type="entry name" value="Molybdenum cofactor biosynthesis proteins"/>
    <property type="match status" value="1"/>
</dbReference>